<dbReference type="STRING" id="1817863.A2Y62_19160"/>
<evidence type="ECO:0000313" key="1">
    <source>
        <dbReference type="EMBL" id="OGF65831.1"/>
    </source>
</evidence>
<evidence type="ECO:0000313" key="2">
    <source>
        <dbReference type="Proteomes" id="UP000178943"/>
    </source>
</evidence>
<organism evidence="1 2">
    <name type="scientific">Candidatus Fischerbacteria bacterium RBG_13_37_8</name>
    <dbReference type="NCBI Taxonomy" id="1817863"/>
    <lineage>
        <taxon>Bacteria</taxon>
        <taxon>Candidatus Fischeribacteriota</taxon>
    </lineage>
</organism>
<evidence type="ECO:0008006" key="3">
    <source>
        <dbReference type="Google" id="ProtNLM"/>
    </source>
</evidence>
<dbReference type="SUPFAM" id="SSF110296">
    <property type="entry name" value="Oligoxyloglucan reducing end-specific cellobiohydrolase"/>
    <property type="match status" value="1"/>
</dbReference>
<dbReference type="EMBL" id="MFGW01000103">
    <property type="protein sequence ID" value="OGF65831.1"/>
    <property type="molecule type" value="Genomic_DNA"/>
</dbReference>
<proteinExistence type="predicted"/>
<comment type="caution">
    <text evidence="1">The sequence shown here is derived from an EMBL/GenBank/DDBJ whole genome shotgun (WGS) entry which is preliminary data.</text>
</comment>
<sequence>MKTFSSLCLLIALMQLPNASIQEKDGVHYTSYIDIPSNDLLSVLREITAWPNVEIDSMDACSLDNQDISLIKIHAVFGTNDKEGLMLIGLPNYLCHGENRVAIAITSDGGKNWSIPAWVEGGFSEAFFFSPMDGWIITQWVIEGTFPTLYRIKGHKIYAVRSDTQLMLCPFTYAWNLNFLNNKEGMIQISCEDGTGTDSPESAGIKVMKTINSGRTWGEVQEKYIPSWYTLMEFSSASAGMIHARFVNHWFIQRWDTQRILYQTGTKPAQLLQEWEWK</sequence>
<gene>
    <name evidence="1" type="ORF">A2Y62_19160</name>
</gene>
<protein>
    <recommendedName>
        <fullName evidence="3">Sialidase domain-containing protein</fullName>
    </recommendedName>
</protein>
<name>A0A1F5VRZ0_9BACT</name>
<accession>A0A1F5VRZ0</accession>
<dbReference type="AlphaFoldDB" id="A0A1F5VRZ0"/>
<reference evidence="1 2" key="1">
    <citation type="journal article" date="2016" name="Nat. Commun.">
        <title>Thousands of microbial genomes shed light on interconnected biogeochemical processes in an aquifer system.</title>
        <authorList>
            <person name="Anantharaman K."/>
            <person name="Brown C.T."/>
            <person name="Hug L.A."/>
            <person name="Sharon I."/>
            <person name="Castelle C.J."/>
            <person name="Probst A.J."/>
            <person name="Thomas B.C."/>
            <person name="Singh A."/>
            <person name="Wilkins M.J."/>
            <person name="Karaoz U."/>
            <person name="Brodie E.L."/>
            <person name="Williams K.H."/>
            <person name="Hubbard S.S."/>
            <person name="Banfield J.F."/>
        </authorList>
    </citation>
    <scope>NUCLEOTIDE SEQUENCE [LARGE SCALE GENOMIC DNA]</scope>
</reference>
<dbReference type="Proteomes" id="UP000178943">
    <property type="component" value="Unassembled WGS sequence"/>
</dbReference>